<dbReference type="PANTHER" id="PTHR48111">
    <property type="entry name" value="REGULATOR OF RPOS"/>
    <property type="match status" value="1"/>
</dbReference>
<dbReference type="PROSITE" id="PS50110">
    <property type="entry name" value="RESPONSE_REGULATORY"/>
    <property type="match status" value="1"/>
</dbReference>
<keyword evidence="2" id="KW-0902">Two-component regulatory system</keyword>
<dbReference type="InterPro" id="IPR036388">
    <property type="entry name" value="WH-like_DNA-bd_sf"/>
</dbReference>
<dbReference type="PANTHER" id="PTHR48111:SF40">
    <property type="entry name" value="PHOSPHATE REGULON TRANSCRIPTIONAL REGULATORY PROTEIN PHOB"/>
    <property type="match status" value="1"/>
</dbReference>
<feature type="domain" description="OmpR/PhoB-type" evidence="7">
    <location>
        <begin position="128"/>
        <end position="228"/>
    </location>
</feature>
<proteinExistence type="predicted"/>
<protein>
    <submittedName>
        <fullName evidence="8">Uncharacterized protein</fullName>
    </submittedName>
</protein>
<dbReference type="Gene3D" id="3.40.50.2300">
    <property type="match status" value="1"/>
</dbReference>
<comment type="caution">
    <text evidence="8">The sequence shown here is derived from an EMBL/GenBank/DDBJ whole genome shotgun (WGS) entry which is preliminary data.</text>
</comment>
<evidence type="ECO:0000256" key="1">
    <source>
        <dbReference type="ARBA" id="ARBA00022553"/>
    </source>
</evidence>
<feature type="modified residue" description="4-aspartylphosphate" evidence="4">
    <location>
        <position position="51"/>
    </location>
</feature>
<accession>A0ABP0V6Y3</accession>
<gene>
    <name evidence="8" type="ORF">CSSPJE1EN1_LOCUS25566</name>
</gene>
<dbReference type="InterPro" id="IPR001867">
    <property type="entry name" value="OmpR/PhoB-type_DNA-bd"/>
</dbReference>
<keyword evidence="9" id="KW-1185">Reference proteome</keyword>
<dbReference type="InterPro" id="IPR039420">
    <property type="entry name" value="WalR-like"/>
</dbReference>
<name>A0ABP0V6Y3_9BRYO</name>
<dbReference type="PROSITE" id="PS51755">
    <property type="entry name" value="OMPR_PHOB"/>
    <property type="match status" value="1"/>
</dbReference>
<dbReference type="CDD" id="cd00383">
    <property type="entry name" value="trans_reg_C"/>
    <property type="match status" value="1"/>
</dbReference>
<evidence type="ECO:0000256" key="4">
    <source>
        <dbReference type="PROSITE-ProRule" id="PRU00169"/>
    </source>
</evidence>
<evidence type="ECO:0000313" key="9">
    <source>
        <dbReference type="Proteomes" id="UP001497444"/>
    </source>
</evidence>
<dbReference type="Gene3D" id="1.10.10.10">
    <property type="entry name" value="Winged helix-like DNA-binding domain superfamily/Winged helix DNA-binding domain"/>
    <property type="match status" value="1"/>
</dbReference>
<dbReference type="Proteomes" id="UP001497444">
    <property type="component" value="Unassembled WGS sequence"/>
</dbReference>
<evidence type="ECO:0000256" key="5">
    <source>
        <dbReference type="PROSITE-ProRule" id="PRU01091"/>
    </source>
</evidence>
<dbReference type="EMBL" id="CAXAQS010000135">
    <property type="protein sequence ID" value="CAK9250188.1"/>
    <property type="molecule type" value="Genomic_DNA"/>
</dbReference>
<dbReference type="SUPFAM" id="SSF52172">
    <property type="entry name" value="CheY-like"/>
    <property type="match status" value="1"/>
</dbReference>
<keyword evidence="1 4" id="KW-0597">Phosphoprotein</keyword>
<dbReference type="InterPro" id="IPR011006">
    <property type="entry name" value="CheY-like_superfamily"/>
</dbReference>
<dbReference type="Pfam" id="PF00072">
    <property type="entry name" value="Response_reg"/>
    <property type="match status" value="1"/>
</dbReference>
<dbReference type="InterPro" id="IPR016032">
    <property type="entry name" value="Sig_transdc_resp-reg_C-effctor"/>
</dbReference>
<feature type="domain" description="Response regulatory" evidence="6">
    <location>
        <begin position="3"/>
        <end position="118"/>
    </location>
</feature>
<dbReference type="SUPFAM" id="SSF46894">
    <property type="entry name" value="C-terminal effector domain of the bipartite response regulators"/>
    <property type="match status" value="1"/>
</dbReference>
<organism evidence="8 9">
    <name type="scientific">Sphagnum jensenii</name>
    <dbReference type="NCBI Taxonomy" id="128206"/>
    <lineage>
        <taxon>Eukaryota</taxon>
        <taxon>Viridiplantae</taxon>
        <taxon>Streptophyta</taxon>
        <taxon>Embryophyta</taxon>
        <taxon>Bryophyta</taxon>
        <taxon>Sphagnophytina</taxon>
        <taxon>Sphagnopsida</taxon>
        <taxon>Sphagnales</taxon>
        <taxon>Sphagnaceae</taxon>
        <taxon>Sphagnum</taxon>
    </lineage>
</organism>
<evidence type="ECO:0000256" key="2">
    <source>
        <dbReference type="ARBA" id="ARBA00023012"/>
    </source>
</evidence>
<sequence>MYRILCVEDAIEVQIILRRILTPQHEVTFVTSLQEARDFLLKSLFDMMLLDINLPDGDGLRFCSELRGSEAYKDLSIIILTASTTMSEKTIGFQLGIEDFVSKPFEPLELKLRVESRLKKLSQSRERGDTLNVGALRIDFSNQRAAIISDGERSSLDFSTIEFKLLGYLAKNIDQVKSREQIISAVWSDGIHISDRTVDSHISRIRRKLKNVDCVIEAVQNSGPVFAGEISPEVAQAIAKPYDITLTADGLSHGFLSSIGHHFSNNVGIFDKGKKVGEINCEKTDNDGSFHGTLKTKANGKEQTYKFTDYDACDRVSDILKQKQPIAIELQMAFGDDNPLQREPESVTIKKAVVQCQRDHYGFAGETNGFADAKFFGGAKSLSCVKIEPTDRSDTFKVFIGKSSADVNHLAGTIFIHSRRTLVDGRSSGTLALFTPADARAGHEIFLQINETGLTIESVYQGSGIDVSFWSPSPEITGSFKHE</sequence>
<evidence type="ECO:0000259" key="6">
    <source>
        <dbReference type="PROSITE" id="PS50110"/>
    </source>
</evidence>
<feature type="DNA-binding region" description="OmpR/PhoB-type" evidence="5">
    <location>
        <begin position="128"/>
        <end position="228"/>
    </location>
</feature>
<reference evidence="8" key="1">
    <citation type="submission" date="2024-02" db="EMBL/GenBank/DDBJ databases">
        <authorList>
            <consortium name="ELIXIR-Norway"/>
            <consortium name="Elixir Norway"/>
        </authorList>
    </citation>
    <scope>NUCLEOTIDE SEQUENCE</scope>
</reference>
<evidence type="ECO:0000313" key="8">
    <source>
        <dbReference type="EMBL" id="CAK9250188.1"/>
    </source>
</evidence>
<dbReference type="InterPro" id="IPR001789">
    <property type="entry name" value="Sig_transdc_resp-reg_receiver"/>
</dbReference>
<evidence type="ECO:0000259" key="7">
    <source>
        <dbReference type="PROSITE" id="PS51755"/>
    </source>
</evidence>
<evidence type="ECO:0000256" key="3">
    <source>
        <dbReference type="ARBA" id="ARBA00023125"/>
    </source>
</evidence>
<keyword evidence="3 5" id="KW-0238">DNA-binding</keyword>
<dbReference type="SMART" id="SM00862">
    <property type="entry name" value="Trans_reg_C"/>
    <property type="match status" value="1"/>
</dbReference>
<dbReference type="SMART" id="SM00448">
    <property type="entry name" value="REC"/>
    <property type="match status" value="1"/>
</dbReference>
<dbReference type="Pfam" id="PF00486">
    <property type="entry name" value="Trans_reg_C"/>
    <property type="match status" value="1"/>
</dbReference>